<feature type="transmembrane region" description="Helical" evidence="11">
    <location>
        <begin position="245"/>
        <end position="265"/>
    </location>
</feature>
<evidence type="ECO:0000259" key="12">
    <source>
        <dbReference type="PROSITE" id="PS50262"/>
    </source>
</evidence>
<keyword evidence="8" id="KW-0325">Glycoprotein</keyword>
<dbReference type="Proteomes" id="UP000694397">
    <property type="component" value="Chromosome 13"/>
</dbReference>
<dbReference type="InterPro" id="IPR000276">
    <property type="entry name" value="GPCR_Rhodpsn"/>
</dbReference>
<dbReference type="PROSITE" id="PS00237">
    <property type="entry name" value="G_PROTEIN_RECEP_F1_1"/>
    <property type="match status" value="1"/>
</dbReference>
<accession>A0A8C9TZ77</accession>
<protein>
    <submittedName>
        <fullName evidence="13">Melanin concentrating hormone receptor 2b</fullName>
    </submittedName>
</protein>
<reference evidence="13" key="3">
    <citation type="submission" date="2025-09" db="UniProtKB">
        <authorList>
            <consortium name="Ensembl"/>
        </authorList>
    </citation>
    <scope>IDENTIFICATION</scope>
</reference>
<organism evidence="13 14">
    <name type="scientific">Scleropages formosus</name>
    <name type="common">Asian bonytongue</name>
    <name type="synonym">Osteoglossum formosum</name>
    <dbReference type="NCBI Taxonomy" id="113540"/>
    <lineage>
        <taxon>Eukaryota</taxon>
        <taxon>Metazoa</taxon>
        <taxon>Chordata</taxon>
        <taxon>Craniata</taxon>
        <taxon>Vertebrata</taxon>
        <taxon>Euteleostomi</taxon>
        <taxon>Actinopterygii</taxon>
        <taxon>Neopterygii</taxon>
        <taxon>Teleostei</taxon>
        <taxon>Osteoglossocephala</taxon>
        <taxon>Osteoglossomorpha</taxon>
        <taxon>Osteoglossiformes</taxon>
        <taxon>Osteoglossidae</taxon>
        <taxon>Scleropages</taxon>
    </lineage>
</organism>
<keyword evidence="9 10" id="KW-0807">Transducer</keyword>
<dbReference type="GO" id="GO:0005886">
    <property type="term" value="C:plasma membrane"/>
    <property type="evidence" value="ECO:0007669"/>
    <property type="project" value="UniProtKB-SubCell"/>
</dbReference>
<evidence type="ECO:0000256" key="1">
    <source>
        <dbReference type="ARBA" id="ARBA00004651"/>
    </source>
</evidence>
<feature type="transmembrane region" description="Helical" evidence="11">
    <location>
        <begin position="73"/>
        <end position="95"/>
    </location>
</feature>
<feature type="transmembrane region" description="Helical" evidence="11">
    <location>
        <begin position="203"/>
        <end position="224"/>
    </location>
</feature>
<gene>
    <name evidence="13" type="primary">mchr2b</name>
</gene>
<evidence type="ECO:0000256" key="3">
    <source>
        <dbReference type="ARBA" id="ARBA00022692"/>
    </source>
</evidence>
<dbReference type="PROSITE" id="PS50262">
    <property type="entry name" value="G_PROTEIN_RECEP_F1_2"/>
    <property type="match status" value="1"/>
</dbReference>
<proteinExistence type="inferred from homology"/>
<reference evidence="13 14" key="1">
    <citation type="submission" date="2019-04" db="EMBL/GenBank/DDBJ databases">
        <authorList>
            <consortium name="Wellcome Sanger Institute Data Sharing"/>
        </authorList>
    </citation>
    <scope>NUCLEOTIDE SEQUENCE [LARGE SCALE GENOMIC DNA]</scope>
</reference>
<dbReference type="GO" id="GO:0007218">
    <property type="term" value="P:neuropeptide signaling pathway"/>
    <property type="evidence" value="ECO:0007669"/>
    <property type="project" value="TreeGrafter"/>
</dbReference>
<evidence type="ECO:0000256" key="6">
    <source>
        <dbReference type="ARBA" id="ARBA00023136"/>
    </source>
</evidence>
<feature type="domain" description="G-protein coupled receptors family 1 profile" evidence="12">
    <location>
        <begin position="52"/>
        <end position="298"/>
    </location>
</feature>
<dbReference type="Gene3D" id="1.20.1070.10">
    <property type="entry name" value="Rhodopsin 7-helix transmembrane proteins"/>
    <property type="match status" value="1"/>
</dbReference>
<evidence type="ECO:0000256" key="4">
    <source>
        <dbReference type="ARBA" id="ARBA00022989"/>
    </source>
</evidence>
<keyword evidence="6 11" id="KW-0472">Membrane</keyword>
<evidence type="ECO:0000256" key="5">
    <source>
        <dbReference type="ARBA" id="ARBA00023040"/>
    </source>
</evidence>
<dbReference type="InterPro" id="IPR008361">
    <property type="entry name" value="MCH_rcpt"/>
</dbReference>
<dbReference type="Pfam" id="PF00001">
    <property type="entry name" value="7tm_1"/>
    <property type="match status" value="1"/>
</dbReference>
<evidence type="ECO:0000256" key="10">
    <source>
        <dbReference type="RuleBase" id="RU000688"/>
    </source>
</evidence>
<dbReference type="Ensembl" id="ENSSFOT00015072879.1">
    <property type="protein sequence ID" value="ENSSFOP00015053733.1"/>
    <property type="gene ID" value="ENSSFOG00015015247.2"/>
</dbReference>
<dbReference type="GO" id="GO:0004930">
    <property type="term" value="F:G protein-coupled receptor activity"/>
    <property type="evidence" value="ECO:0007669"/>
    <property type="project" value="UniProtKB-KW"/>
</dbReference>
<feature type="transmembrane region" description="Helical" evidence="11">
    <location>
        <begin position="277"/>
        <end position="302"/>
    </location>
</feature>
<evidence type="ECO:0000313" key="14">
    <source>
        <dbReference type="Proteomes" id="UP000694397"/>
    </source>
</evidence>
<dbReference type="SUPFAM" id="SSF81321">
    <property type="entry name" value="Family A G protein-coupled receptor-like"/>
    <property type="match status" value="1"/>
</dbReference>
<name>A0A8C9TZ77_SCLFO</name>
<keyword evidence="7 10" id="KW-0675">Receptor</keyword>
<sequence>STSVTEAQSDNTDNLSSCTNSSAWSYSGVDAASFMHVFPSIYGIICTIGVIANSLVIYAVATCKKKMVSDIYVLNLAIADMLYLVVMPFTIHQLVRERQWVFGSFMCRAVMVVDVSNQFTTVGIVTVLCIDRYIAIVHPTSEKRTIRWTIVINAMVWVGSLLSSIPVMMYTRTVRRKQMEVCILDLPQGPQDMYWYTLYQSTIGFIIPLIIISTFYSLTLYHVFRSVRRVKRKQSVWAKRATKTVLMVIAIFLLCWSPYHIIQVVNLSVAQPTSTFIYAYNITICLSYSHSCINPLMLLMFAQNYRERICRKKESLGAHLCQNMQSNHS</sequence>
<dbReference type="PRINTS" id="PR00237">
    <property type="entry name" value="GPCRRHODOPSN"/>
</dbReference>
<keyword evidence="5 10" id="KW-0297">G-protein coupled receptor</keyword>
<evidence type="ECO:0000256" key="7">
    <source>
        <dbReference type="ARBA" id="ARBA00023170"/>
    </source>
</evidence>
<dbReference type="GO" id="GO:0042923">
    <property type="term" value="F:neuropeptide binding"/>
    <property type="evidence" value="ECO:0007669"/>
    <property type="project" value="TreeGrafter"/>
</dbReference>
<comment type="similarity">
    <text evidence="10">Belongs to the G-protein coupled receptor 1 family.</text>
</comment>
<evidence type="ECO:0000256" key="11">
    <source>
        <dbReference type="SAM" id="Phobius"/>
    </source>
</evidence>
<evidence type="ECO:0000256" key="8">
    <source>
        <dbReference type="ARBA" id="ARBA00023180"/>
    </source>
</evidence>
<dbReference type="PRINTS" id="PR01783">
    <property type="entry name" value="MCHRECEPTOR"/>
</dbReference>
<reference evidence="13" key="2">
    <citation type="submission" date="2025-08" db="UniProtKB">
        <authorList>
            <consortium name="Ensembl"/>
        </authorList>
    </citation>
    <scope>IDENTIFICATION</scope>
</reference>
<comment type="subcellular location">
    <subcellularLocation>
        <location evidence="1">Cell membrane</location>
        <topology evidence="1">Multi-pass membrane protein</topology>
    </subcellularLocation>
</comment>
<feature type="transmembrane region" description="Helical" evidence="11">
    <location>
        <begin position="146"/>
        <end position="169"/>
    </location>
</feature>
<dbReference type="GeneTree" id="ENSGT00940000166166"/>
<dbReference type="PANTHER" id="PTHR24229:SF85">
    <property type="entry name" value="MELANIN-CONCENTRATING HORMONE RECEPTOR 2"/>
    <property type="match status" value="1"/>
</dbReference>
<feature type="transmembrane region" description="Helical" evidence="11">
    <location>
        <begin position="115"/>
        <end position="134"/>
    </location>
</feature>
<evidence type="ECO:0000313" key="13">
    <source>
        <dbReference type="Ensembl" id="ENSSFOP00015053733.1"/>
    </source>
</evidence>
<keyword evidence="4 11" id="KW-1133">Transmembrane helix</keyword>
<dbReference type="PANTHER" id="PTHR24229">
    <property type="entry name" value="NEUROPEPTIDES RECEPTOR"/>
    <property type="match status" value="1"/>
</dbReference>
<keyword evidence="3 10" id="KW-0812">Transmembrane</keyword>
<dbReference type="AlphaFoldDB" id="A0A8C9TZ77"/>
<keyword evidence="14" id="KW-1185">Reference proteome</keyword>
<feature type="transmembrane region" description="Helical" evidence="11">
    <location>
        <begin position="41"/>
        <end position="61"/>
    </location>
</feature>
<evidence type="ECO:0000256" key="2">
    <source>
        <dbReference type="ARBA" id="ARBA00022475"/>
    </source>
</evidence>
<keyword evidence="2" id="KW-1003">Cell membrane</keyword>
<evidence type="ECO:0000256" key="9">
    <source>
        <dbReference type="ARBA" id="ARBA00023224"/>
    </source>
</evidence>
<dbReference type="InterPro" id="IPR017452">
    <property type="entry name" value="GPCR_Rhodpsn_7TM"/>
</dbReference>
<dbReference type="GO" id="GO:0043005">
    <property type="term" value="C:neuron projection"/>
    <property type="evidence" value="ECO:0007669"/>
    <property type="project" value="TreeGrafter"/>
</dbReference>